<dbReference type="PANTHER" id="PTHR35128">
    <property type="entry name" value="SECRETION-REGULATING GUANINE NUCLEOTIDE EXCHANGE FACTOR"/>
    <property type="match status" value="1"/>
</dbReference>
<name>E1ZN96_CHLVA</name>
<dbReference type="InterPro" id="IPR029058">
    <property type="entry name" value="AB_hydrolase_fold"/>
</dbReference>
<dbReference type="Gene3D" id="3.40.50.1820">
    <property type="entry name" value="alpha/beta hydrolase"/>
    <property type="match status" value="1"/>
</dbReference>
<dbReference type="RefSeq" id="XP_005844665.1">
    <property type="nucleotide sequence ID" value="XM_005844603.1"/>
</dbReference>
<dbReference type="PANTHER" id="PTHR35128:SF1">
    <property type="entry name" value="SECRETION-REGULATING GUANINE NUCLEOTIDE EXCHANGE FACTOR"/>
    <property type="match status" value="1"/>
</dbReference>
<reference evidence="2 3" key="1">
    <citation type="journal article" date="2010" name="Plant Cell">
        <title>The Chlorella variabilis NC64A genome reveals adaptation to photosymbiosis, coevolution with viruses, and cryptic sex.</title>
        <authorList>
            <person name="Blanc G."/>
            <person name="Duncan G."/>
            <person name="Agarkova I."/>
            <person name="Borodovsky M."/>
            <person name="Gurnon J."/>
            <person name="Kuo A."/>
            <person name="Lindquist E."/>
            <person name="Lucas S."/>
            <person name="Pangilinan J."/>
            <person name="Polle J."/>
            <person name="Salamov A."/>
            <person name="Terry A."/>
            <person name="Yamada T."/>
            <person name="Dunigan D.D."/>
            <person name="Grigoriev I.V."/>
            <person name="Claverie J.M."/>
            <person name="Van Etten J.L."/>
        </authorList>
    </citation>
    <scope>NUCLEOTIDE SEQUENCE [LARGE SCALE GENOMIC DNA]</scope>
    <source>
        <strain evidence="2 3">NC64A</strain>
    </source>
</reference>
<proteinExistence type="predicted"/>
<dbReference type="Proteomes" id="UP000008141">
    <property type="component" value="Unassembled WGS sequence"/>
</dbReference>
<dbReference type="GeneID" id="17352054"/>
<organism evidence="3">
    <name type="scientific">Chlorella variabilis</name>
    <name type="common">Green alga</name>
    <dbReference type="NCBI Taxonomy" id="554065"/>
    <lineage>
        <taxon>Eukaryota</taxon>
        <taxon>Viridiplantae</taxon>
        <taxon>Chlorophyta</taxon>
        <taxon>core chlorophytes</taxon>
        <taxon>Trebouxiophyceae</taxon>
        <taxon>Chlorellales</taxon>
        <taxon>Chlorellaceae</taxon>
        <taxon>Chlorella clade</taxon>
        <taxon>Chlorella</taxon>
    </lineage>
</organism>
<evidence type="ECO:0000313" key="3">
    <source>
        <dbReference type="Proteomes" id="UP000008141"/>
    </source>
</evidence>
<gene>
    <name evidence="2" type="ORF">CHLNCDRAFT_138550</name>
</gene>
<dbReference type="KEGG" id="cvr:CHLNCDRAFT_138550"/>
<accession>E1ZN96</accession>
<keyword evidence="3" id="KW-1185">Reference proteome</keyword>
<evidence type="ECO:0000313" key="2">
    <source>
        <dbReference type="EMBL" id="EFN52563.1"/>
    </source>
</evidence>
<dbReference type="EMBL" id="GL433855">
    <property type="protein sequence ID" value="EFN52563.1"/>
    <property type="molecule type" value="Genomic_DNA"/>
</dbReference>
<keyword evidence="1" id="KW-0732">Signal</keyword>
<protein>
    <submittedName>
        <fullName evidence="2">Uncharacterized protein</fullName>
    </submittedName>
</protein>
<dbReference type="AlphaFoldDB" id="E1ZN96"/>
<dbReference type="InParanoid" id="E1ZN96"/>
<sequence length="366" mass="38026">MRAAAAVAAAVAALLLFAVAALPTQDPGASVGPVQAVRELLGAGASGSEAAAAAAAARRNAAGLPLLTPTKTQLSTGHELFYESPPRPVGLLLILHKCGRSGSDHWPRSQPCPDCLGLPHSLAKTKQALSRGYAVAAMSSLDRRAGGGGRCFAWAADARAAAEVVRSLPRTLRLPAGAPVYVDGASSGGSIALRLASIVDFNGAIGEVIAPPGLPEMLEKMEADLFPSISPTLSASLHQQLEQLGLLDAKGFISADPGTAAWDTFKSQVASFAALRKLLTGMKAAQREQDVRLVDKHIWECILLAWARHETVGEHMTAALVWLEGGGRQDIGRLVSRYRPARLAALAVNTSGPAWRVAPPSPPPPA</sequence>
<feature type="chain" id="PRO_5003156378" evidence="1">
    <location>
        <begin position="22"/>
        <end position="366"/>
    </location>
</feature>
<evidence type="ECO:0000256" key="1">
    <source>
        <dbReference type="SAM" id="SignalP"/>
    </source>
</evidence>
<dbReference type="SUPFAM" id="SSF53474">
    <property type="entry name" value="alpha/beta-Hydrolases"/>
    <property type="match status" value="1"/>
</dbReference>
<feature type="signal peptide" evidence="1">
    <location>
        <begin position="1"/>
        <end position="21"/>
    </location>
</feature>
<dbReference type="OrthoDB" id="10022521at2759"/>